<dbReference type="EMBL" id="CP081674">
    <property type="protein sequence ID" value="QZH69423.1"/>
    <property type="molecule type" value="Genomic_DNA"/>
</dbReference>
<accession>A0ACD1FQR2</accession>
<reference evidence="1" key="1">
    <citation type="submission" date="2021-07" db="EMBL/GenBank/DDBJ databases">
        <title>Complete Genome Sequences of Mycobacterium farcinogenes Isolated from Clinical Specimens from Patients in Thailand.</title>
        <authorList>
            <person name="Sodsai P."/>
        </authorList>
    </citation>
    <scope>NUCLEOTIDE SEQUENCE</scope>
    <source>
        <strain evidence="1">BKK/CU-MFGFA-001</strain>
    </source>
</reference>
<geneLocation type="plasmid" evidence="1 2">
    <name>unnamed1</name>
</geneLocation>
<gene>
    <name evidence="1" type="ORF">K6L26_30995</name>
</gene>
<sequence length="459" mass="50922">MTDVETLLAKVWNPTTRSHAEEAWRCYNAGAIRASITATWTAITADIIAKIGRLADDSDGEAKSIQSAVEHAQAQGLSTEGVRSMQTIENQLLDNAVQLELLDPIDKRALERIREDRNLCVHPSLRPFNEVFAPQPEAARAHLAIALDVLLIQRPTQGRKIVESYIEFTCSPAFFPSAAHIQATYLDRVRPATRRNLAAMAAKHALLELNPADRMDPTSYADRSATVLKAFAARERELVRGELTLLRDRFREAAPECQRRALGRLGDLDLFWDMTDGSLVEHLNNLVGQEFRVFGSEPLKIRTATTLSLVAVASVRDRLGQLETQFNRLSSHQKVNVIEARPDPYFVPAIINLLADAGSYRFGETVGQLLVEHAAFLTMDDLGSALQAWASNDQCWRAGLMPEAAVNLLGDTRHLGRERVGAFTTFLDAVRQQVDADEKYYNYPELGAALDNLSEGPIP</sequence>
<proteinExistence type="predicted"/>
<evidence type="ECO:0000313" key="1">
    <source>
        <dbReference type="EMBL" id="QZH69423.1"/>
    </source>
</evidence>
<protein>
    <submittedName>
        <fullName evidence="1">Uncharacterized protein</fullName>
    </submittedName>
</protein>
<evidence type="ECO:0000313" key="2">
    <source>
        <dbReference type="Proteomes" id="UP000825598"/>
    </source>
</evidence>
<dbReference type="Proteomes" id="UP000825598">
    <property type="component" value="Plasmid unnamed1"/>
</dbReference>
<organism evidence="1 2">
    <name type="scientific">Mycolicibacterium farcinogenes</name>
    <name type="common">Mycobacterium farcinogenes</name>
    <dbReference type="NCBI Taxonomy" id="1802"/>
    <lineage>
        <taxon>Bacteria</taxon>
        <taxon>Bacillati</taxon>
        <taxon>Actinomycetota</taxon>
        <taxon>Actinomycetes</taxon>
        <taxon>Mycobacteriales</taxon>
        <taxon>Mycobacteriaceae</taxon>
        <taxon>Mycolicibacterium</taxon>
    </lineage>
</organism>
<keyword evidence="2" id="KW-1185">Reference proteome</keyword>
<name>A0ACD1FQR2_MYCFR</name>
<keyword evidence="1" id="KW-0614">Plasmid</keyword>